<dbReference type="PROSITE" id="PS00687">
    <property type="entry name" value="ALDEHYDE_DEHYDR_GLU"/>
    <property type="match status" value="1"/>
</dbReference>
<name>A0ABM6FSZ0_PANPU</name>
<feature type="domain" description="Aldehyde dehydrogenase" evidence="5">
    <location>
        <begin position="28"/>
        <end position="476"/>
    </location>
</feature>
<dbReference type="PANTHER" id="PTHR11699">
    <property type="entry name" value="ALDEHYDE DEHYDROGENASE-RELATED"/>
    <property type="match status" value="1"/>
</dbReference>
<dbReference type="PROSITE" id="PS00070">
    <property type="entry name" value="ALDEHYDE_DEHYDR_CYS"/>
    <property type="match status" value="1"/>
</dbReference>
<sequence>MRPAQDAGGDDMQSGFTHTIDGRGEPSDASFEVINPGTGAPFAACPDASREQLDRAVAAARRAFGSWRETTTAERRERLRGFAQALKARSNEIATLLTREQGKPFARAHDELNRAFANLEGLLAIELKPELLRDNERGHVELQYHPLGVVGAITPWNVPVLLALPKITQSLYTGNTLVLKPSPYTPLTTLLIGEIAREHFPPGVVNVVAGGNDLGAWMTEHPGIDKISFTGSVATGKRVMASAAGTLKRVTLELGGNDAAIVLDDIDVKALAPRLFWACFGNSGQICMAIKRLYVHEKVYDAVCDALVEIARKVKVGEGFEDGVLMGPVQNRMQYERVLELIEDTRRQNARILCGGEALPRPGYFIAPTIVADIAEGTRLVDEEPFGPVLPVIRFSDVDDVVRRANDTRFGLSGSVWSADPARARAIAQRLEVGTAWINHHVGVEYDVPFGGTKESGIGREYGAQGLKHYTETRAVSVPVLPPMGPMGPAATLAGAPRR</sequence>
<dbReference type="InterPro" id="IPR016162">
    <property type="entry name" value="Ald_DH_N"/>
</dbReference>
<dbReference type="InterPro" id="IPR015590">
    <property type="entry name" value="Aldehyde_DH_dom"/>
</dbReference>
<dbReference type="InterPro" id="IPR016161">
    <property type="entry name" value="Ald_DH/histidinol_DH"/>
</dbReference>
<dbReference type="Gene3D" id="3.40.605.10">
    <property type="entry name" value="Aldehyde Dehydrogenase, Chain A, domain 1"/>
    <property type="match status" value="1"/>
</dbReference>
<dbReference type="SUPFAM" id="SSF53720">
    <property type="entry name" value="ALDH-like"/>
    <property type="match status" value="1"/>
</dbReference>
<feature type="region of interest" description="Disordered" evidence="4">
    <location>
        <begin position="1"/>
        <end position="30"/>
    </location>
</feature>
<evidence type="ECO:0000256" key="4">
    <source>
        <dbReference type="SAM" id="MobiDB-lite"/>
    </source>
</evidence>
<proteinExistence type="inferred from homology"/>
<dbReference type="InterPro" id="IPR016160">
    <property type="entry name" value="Ald_DH_CS_CYS"/>
</dbReference>
<evidence type="ECO:0000259" key="5">
    <source>
        <dbReference type="Pfam" id="PF00171"/>
    </source>
</evidence>
<dbReference type="InterPro" id="IPR016163">
    <property type="entry name" value="Ald_DH_C"/>
</dbReference>
<dbReference type="CDD" id="cd07106">
    <property type="entry name" value="ALDH_AldA-AAD23400"/>
    <property type="match status" value="1"/>
</dbReference>
<reference evidence="6" key="1">
    <citation type="submission" date="2016-11" db="EMBL/GenBank/DDBJ databases">
        <title>Complete Genome Sequencing of Pandoraea pulmonicola DSM 16583.</title>
        <authorList>
            <person name="Chan K.-G."/>
        </authorList>
    </citation>
    <scope>NUCLEOTIDE SEQUENCE</scope>
    <source>
        <strain evidence="6">DSM 16583</strain>
    </source>
</reference>
<protein>
    <submittedName>
        <fullName evidence="6">Aldehyde dehydrogenase</fullName>
    </submittedName>
</protein>
<dbReference type="InterPro" id="IPR029510">
    <property type="entry name" value="Ald_DH_CS_GLU"/>
</dbReference>
<dbReference type="EMBL" id="CP010310">
    <property type="protein sequence ID" value="APD13677.1"/>
    <property type="molecule type" value="Genomic_DNA"/>
</dbReference>
<comment type="similarity">
    <text evidence="3">Belongs to the aldehyde dehydrogenase family.</text>
</comment>
<keyword evidence="7" id="KW-1185">Reference proteome</keyword>
<dbReference type="Pfam" id="PF00171">
    <property type="entry name" value="Aldedh"/>
    <property type="match status" value="1"/>
</dbReference>
<evidence type="ECO:0000313" key="6">
    <source>
        <dbReference type="EMBL" id="APD13677.1"/>
    </source>
</evidence>
<feature type="active site" evidence="2">
    <location>
        <position position="253"/>
    </location>
</feature>
<organism evidence="6 7">
    <name type="scientific">Pandoraea pulmonicola</name>
    <dbReference type="NCBI Taxonomy" id="93221"/>
    <lineage>
        <taxon>Bacteria</taxon>
        <taxon>Pseudomonadati</taxon>
        <taxon>Pseudomonadota</taxon>
        <taxon>Betaproteobacteria</taxon>
        <taxon>Burkholderiales</taxon>
        <taxon>Burkholderiaceae</taxon>
        <taxon>Pandoraea</taxon>
    </lineage>
</organism>
<dbReference type="Gene3D" id="3.40.309.10">
    <property type="entry name" value="Aldehyde Dehydrogenase, Chain A, domain 2"/>
    <property type="match status" value="1"/>
</dbReference>
<dbReference type="Proteomes" id="UP000035086">
    <property type="component" value="Chromosome"/>
</dbReference>
<evidence type="ECO:0000256" key="3">
    <source>
        <dbReference type="RuleBase" id="RU003345"/>
    </source>
</evidence>
<accession>A0ABM6FSZ0</accession>
<evidence type="ECO:0000313" key="7">
    <source>
        <dbReference type="Proteomes" id="UP000035086"/>
    </source>
</evidence>
<evidence type="ECO:0000256" key="2">
    <source>
        <dbReference type="PROSITE-ProRule" id="PRU10007"/>
    </source>
</evidence>
<dbReference type="InterPro" id="IPR044086">
    <property type="entry name" value="LUC3-like"/>
</dbReference>
<keyword evidence="1 3" id="KW-0560">Oxidoreductase</keyword>
<evidence type="ECO:0000256" key="1">
    <source>
        <dbReference type="ARBA" id="ARBA00023002"/>
    </source>
</evidence>
<gene>
    <name evidence="6" type="ORF">RO07_06160</name>
</gene>